<proteinExistence type="predicted"/>
<dbReference type="RefSeq" id="WP_306735062.1">
    <property type="nucleotide sequence ID" value="NZ_JANHAX010000002.1"/>
</dbReference>
<dbReference type="AlphaFoldDB" id="A0AAE3WDM8"/>
<accession>A0AAE3WDM8</accession>
<gene>
    <name evidence="1" type="ORF">NO357_07770</name>
</gene>
<evidence type="ECO:0000313" key="2">
    <source>
        <dbReference type="Proteomes" id="UP001226762"/>
    </source>
</evidence>
<evidence type="ECO:0000313" key="1">
    <source>
        <dbReference type="EMBL" id="MDQ2089792.1"/>
    </source>
</evidence>
<organism evidence="1 2">
    <name type="scientific">Marimonas arenosa</name>
    <dbReference type="NCBI Taxonomy" id="1795305"/>
    <lineage>
        <taxon>Bacteria</taxon>
        <taxon>Pseudomonadati</taxon>
        <taxon>Pseudomonadota</taxon>
        <taxon>Alphaproteobacteria</taxon>
        <taxon>Rhodobacterales</taxon>
        <taxon>Paracoccaceae</taxon>
        <taxon>Marimonas</taxon>
    </lineage>
</organism>
<keyword evidence="2" id="KW-1185">Reference proteome</keyword>
<comment type="caution">
    <text evidence="1">The sequence shown here is derived from an EMBL/GenBank/DDBJ whole genome shotgun (WGS) entry which is preliminary data.</text>
</comment>
<dbReference type="EMBL" id="JANHAX010000002">
    <property type="protein sequence ID" value="MDQ2089792.1"/>
    <property type="molecule type" value="Genomic_DNA"/>
</dbReference>
<name>A0AAE3WDM8_9RHOB</name>
<sequence length="240" mass="26966">MQSMRAAYDKGQRPENARISFVDVHEHRAQYDNPETDTLPKLLKHLVAEIDAGPAPALWVSRIGGNEHNMLSLLEHDRPIDFILPGHEHLGLQDGAEIVTCAYIREVVSTRLERNLKYLPEILEFCPVPLIQVQAPPPIGDTDHILNNLGAFGKNLTGTPRIAANAFRWKVWRLQSQLTEEFCRGLEVPFLENPDPVFSDGGFLRDDLLGRDPTHGNRKYGQIMNDLIVQIARGEAEVPA</sequence>
<reference evidence="1" key="2">
    <citation type="submission" date="2023-02" db="EMBL/GenBank/DDBJ databases">
        <title>'Rhodoalgimonas zhirmunskyi' gen. nov., isolated from a red alga.</title>
        <authorList>
            <person name="Nedashkovskaya O.I."/>
            <person name="Otstavnykh N.Y."/>
            <person name="Bystritskaya E.P."/>
            <person name="Balabanova L.A."/>
            <person name="Isaeva M.P."/>
        </authorList>
    </citation>
    <scope>NUCLEOTIDE SEQUENCE</scope>
    <source>
        <strain evidence="1">KCTC 52189</strain>
    </source>
</reference>
<protein>
    <submittedName>
        <fullName evidence="1">Uncharacterized protein</fullName>
    </submittedName>
</protein>
<dbReference type="Proteomes" id="UP001226762">
    <property type="component" value="Unassembled WGS sequence"/>
</dbReference>
<reference evidence="1" key="1">
    <citation type="submission" date="2022-07" db="EMBL/GenBank/DDBJ databases">
        <authorList>
            <person name="Otstavnykh N."/>
            <person name="Isaeva M."/>
            <person name="Bystritskaya E."/>
        </authorList>
    </citation>
    <scope>NUCLEOTIDE SEQUENCE</scope>
    <source>
        <strain evidence="1">KCTC 52189</strain>
    </source>
</reference>